<dbReference type="CDD" id="cd03143">
    <property type="entry name" value="A4_beta-galactosidase_middle_domain"/>
    <property type="match status" value="1"/>
</dbReference>
<dbReference type="EMBL" id="JBHUIT010000031">
    <property type="protein sequence ID" value="MFD2257726.1"/>
    <property type="molecule type" value="Genomic_DNA"/>
</dbReference>
<evidence type="ECO:0000259" key="6">
    <source>
        <dbReference type="Pfam" id="PF02449"/>
    </source>
</evidence>
<evidence type="ECO:0000256" key="5">
    <source>
        <dbReference type="SAM" id="SignalP"/>
    </source>
</evidence>
<proteinExistence type="predicted"/>
<keyword evidence="3" id="KW-0862">Zinc</keyword>
<dbReference type="GO" id="GO:0004565">
    <property type="term" value="F:beta-galactosidase activity"/>
    <property type="evidence" value="ECO:0007669"/>
    <property type="project" value="UniProtKB-EC"/>
</dbReference>
<dbReference type="EC" id="3.2.1.23" evidence="7"/>
<dbReference type="InterPro" id="IPR029062">
    <property type="entry name" value="Class_I_gatase-like"/>
</dbReference>
<dbReference type="SUPFAM" id="SSF51445">
    <property type="entry name" value="(Trans)glycosidases"/>
    <property type="match status" value="1"/>
</dbReference>
<evidence type="ECO:0000256" key="2">
    <source>
        <dbReference type="ARBA" id="ARBA00022801"/>
    </source>
</evidence>
<name>A0ABW5DAE6_9BACT</name>
<organism evidence="7 8">
    <name type="scientific">Luteolibacter algae</name>
    <dbReference type="NCBI Taxonomy" id="454151"/>
    <lineage>
        <taxon>Bacteria</taxon>
        <taxon>Pseudomonadati</taxon>
        <taxon>Verrucomicrobiota</taxon>
        <taxon>Verrucomicrobiia</taxon>
        <taxon>Verrucomicrobiales</taxon>
        <taxon>Verrucomicrobiaceae</taxon>
        <taxon>Luteolibacter</taxon>
    </lineage>
</organism>
<dbReference type="Proteomes" id="UP001597375">
    <property type="component" value="Unassembled WGS sequence"/>
</dbReference>
<feature type="chain" id="PRO_5045576342" evidence="5">
    <location>
        <begin position="22"/>
        <end position="780"/>
    </location>
</feature>
<reference evidence="8" key="1">
    <citation type="journal article" date="2019" name="Int. J. Syst. Evol. Microbiol.">
        <title>The Global Catalogue of Microorganisms (GCM) 10K type strain sequencing project: providing services to taxonomists for standard genome sequencing and annotation.</title>
        <authorList>
            <consortium name="The Broad Institute Genomics Platform"/>
            <consortium name="The Broad Institute Genome Sequencing Center for Infectious Disease"/>
            <person name="Wu L."/>
            <person name="Ma J."/>
        </authorList>
    </citation>
    <scope>NUCLEOTIDE SEQUENCE [LARGE SCALE GENOMIC DNA]</scope>
    <source>
        <strain evidence="8">CGMCC 4.7106</strain>
    </source>
</reference>
<dbReference type="PROSITE" id="PS51257">
    <property type="entry name" value="PROKAR_LIPOPROTEIN"/>
    <property type="match status" value="1"/>
</dbReference>
<evidence type="ECO:0000256" key="4">
    <source>
        <dbReference type="ARBA" id="ARBA00023295"/>
    </source>
</evidence>
<evidence type="ECO:0000256" key="1">
    <source>
        <dbReference type="ARBA" id="ARBA00022723"/>
    </source>
</evidence>
<gene>
    <name evidence="7" type="ORF">ACFSSA_13680</name>
</gene>
<keyword evidence="4 7" id="KW-0326">Glycosidase</keyword>
<feature type="domain" description="Glycoside hydrolase family 42 N-terminal" evidence="6">
    <location>
        <begin position="310"/>
        <end position="524"/>
    </location>
</feature>
<sequence>MTKILQLPLMLAGVLSCMPLAAQNDSKPAEKEWLELKGKVAEKEKRLLALIKQAEEKGLNTDYASVSRTVLSTFQKAAEFDFQNLEEVRKIFQTYGYYSKIDPAETENLPVYEMTDCLTVADFAIAELEQQLQGALSLEAPVDFSKGGMTLEDAYYRKDGRIVFPSTITWMGDSEEMLEAFGRMGGGYYGISFLGKDGKVSKGRKDAVYRRAKEETAKNMAPADYFIGHHAAGWMEEAHPEILDGARHFTKYDIDNPFIRESLDQLFSQMLPGWSQAFGNVPKMHLLANEPNFSTQQGGWLAKNGVSGITMAKYRQWIVQKYKTLAALNESHGTEYTSYDQVHVELPIDKTLRGTAVWYDWCRFNMDRVNEWFTFLKKRVHAYDPEKSPVTIKMLGYILGDEDRDDGMDMEYLTRLQEIVGADLRVTPRGAQFFGKNEVGNDPEKGWQAYYDYEWQEQSMYLDFSKSLCPDRPFYDSEWHGLSSVSWRHFDLKREYVRSSLWLAFTHGMGAINPWLWGRSEDGALGSNADHIGELSTQPIALDAYGRVMKELNAHSEHVAGAVPDLRKVMIYYCEESAIQTGEYIAGVKAVYEALKLLNVPVGFATPSMLSELNLEKQTLLITPTPFITDKNLKGLGAFIEGGGRVMTVGPERSFVKNELGKERGEKTTLDTVRSFAESTIDGYCSTFRKEMDADLFSMSCEVRITDADGKPAYGVIITQHPNEETGVVSITLNNVSRFERIVELGDGNSPVKVTDLISGKEVSPEIILKPCDVRLLTAE</sequence>
<keyword evidence="2 7" id="KW-0378">Hydrolase</keyword>
<dbReference type="Gene3D" id="3.20.20.80">
    <property type="entry name" value="Glycosidases"/>
    <property type="match status" value="1"/>
</dbReference>
<dbReference type="InterPro" id="IPR017853">
    <property type="entry name" value="GH"/>
</dbReference>
<dbReference type="Gene3D" id="3.40.50.880">
    <property type="match status" value="1"/>
</dbReference>
<evidence type="ECO:0000313" key="8">
    <source>
        <dbReference type="Proteomes" id="UP001597375"/>
    </source>
</evidence>
<feature type="signal peptide" evidence="5">
    <location>
        <begin position="1"/>
        <end position="21"/>
    </location>
</feature>
<protein>
    <submittedName>
        <fullName evidence="7">Beta-galactosidase</fullName>
        <ecNumber evidence="7">3.2.1.23</ecNumber>
    </submittedName>
</protein>
<keyword evidence="1" id="KW-0479">Metal-binding</keyword>
<dbReference type="PANTHER" id="PTHR36447:SF2">
    <property type="entry name" value="BETA-GALACTOSIDASE YESZ"/>
    <property type="match status" value="1"/>
</dbReference>
<keyword evidence="5" id="KW-0732">Signal</keyword>
<evidence type="ECO:0000313" key="7">
    <source>
        <dbReference type="EMBL" id="MFD2257726.1"/>
    </source>
</evidence>
<evidence type="ECO:0000256" key="3">
    <source>
        <dbReference type="ARBA" id="ARBA00022833"/>
    </source>
</evidence>
<dbReference type="RefSeq" id="WP_386821073.1">
    <property type="nucleotide sequence ID" value="NZ_JBHUIT010000031.1"/>
</dbReference>
<dbReference type="InterPro" id="IPR003476">
    <property type="entry name" value="Glyco_hydro_42"/>
</dbReference>
<dbReference type="InterPro" id="IPR013529">
    <property type="entry name" value="Glyco_hydro_42_N"/>
</dbReference>
<accession>A0ABW5DAE6</accession>
<comment type="caution">
    <text evidence="7">The sequence shown here is derived from an EMBL/GenBank/DDBJ whole genome shotgun (WGS) entry which is preliminary data.</text>
</comment>
<dbReference type="PANTHER" id="PTHR36447">
    <property type="entry name" value="BETA-GALACTOSIDASE GANA"/>
    <property type="match status" value="1"/>
</dbReference>
<keyword evidence="8" id="KW-1185">Reference proteome</keyword>
<dbReference type="Pfam" id="PF02449">
    <property type="entry name" value="Glyco_hydro_42"/>
    <property type="match status" value="1"/>
</dbReference>